<dbReference type="InterPro" id="IPR041920">
    <property type="entry name" value="ROS/MUCR_sf"/>
</dbReference>
<dbReference type="AlphaFoldDB" id="A0A0C6FXP9"/>
<proteinExistence type="inferred from homology"/>
<dbReference type="KEGG" id="maqu:Maq22A_3p50565"/>
<dbReference type="Proteomes" id="UP000061432">
    <property type="component" value="Plasmid pMaq22A_3p"/>
</dbReference>
<reference evidence="3" key="2">
    <citation type="submission" date="2015-01" db="EMBL/GenBank/DDBJ databases">
        <title>Complete genome sequence of Methylobacterium aquaticum strain 22A.</title>
        <authorList>
            <person name="Tani A."/>
            <person name="Ogura Y."/>
            <person name="Hayashi T."/>
        </authorList>
    </citation>
    <scope>NUCLEOTIDE SEQUENCE [LARGE SCALE GENOMIC DNA]</scope>
    <source>
        <strain evidence="3">MA-22A</strain>
        <plasmid evidence="3">Plasmid pMaq22A_3p DNA</plasmid>
    </source>
</reference>
<protein>
    <submittedName>
        <fullName evidence="2">Transcriptional regulator, MucR family</fullName>
    </submittedName>
</protein>
<dbReference type="GO" id="GO:0006355">
    <property type="term" value="P:regulation of DNA-templated transcription"/>
    <property type="evidence" value="ECO:0007669"/>
    <property type="project" value="InterPro"/>
</dbReference>
<dbReference type="GO" id="GO:0003677">
    <property type="term" value="F:DNA binding"/>
    <property type="evidence" value="ECO:0007669"/>
    <property type="project" value="InterPro"/>
</dbReference>
<dbReference type="RefSeq" id="WP_060851402.1">
    <property type="nucleotide sequence ID" value="NZ_AP014707.1"/>
</dbReference>
<dbReference type="Pfam" id="PF05443">
    <property type="entry name" value="ROS_MUCR"/>
    <property type="match status" value="1"/>
</dbReference>
<gene>
    <name evidence="2" type="ORF">Maq22A_3p50565</name>
</gene>
<sequence>MTTEVASALTAYLAKNPCAPADIPKVATAIREALGVLPSKATADQVKASITPDHLISFEDGKKYKVLTRHLSGRGLTMDEYREKHGLPADYPVCAPNYSARRSELARANGLGQLRRDAKG</sequence>
<dbReference type="InterPro" id="IPR008807">
    <property type="entry name" value="ROS_MUCR"/>
</dbReference>
<dbReference type="EMBL" id="AP014707">
    <property type="protein sequence ID" value="BAQ50359.1"/>
    <property type="molecule type" value="Genomic_DNA"/>
</dbReference>
<dbReference type="GO" id="GO:0008270">
    <property type="term" value="F:zinc ion binding"/>
    <property type="evidence" value="ECO:0007669"/>
    <property type="project" value="InterPro"/>
</dbReference>
<dbReference type="PATRIC" id="fig|270351.10.peg.7545"/>
<evidence type="ECO:0000313" key="3">
    <source>
        <dbReference type="Proteomes" id="UP000061432"/>
    </source>
</evidence>
<name>A0A0C6FXP9_9HYPH</name>
<keyword evidence="2" id="KW-0614">Plasmid</keyword>
<organism evidence="2 3">
    <name type="scientific">Methylobacterium aquaticum</name>
    <dbReference type="NCBI Taxonomy" id="270351"/>
    <lineage>
        <taxon>Bacteria</taxon>
        <taxon>Pseudomonadati</taxon>
        <taxon>Pseudomonadota</taxon>
        <taxon>Alphaproteobacteria</taxon>
        <taxon>Hyphomicrobiales</taxon>
        <taxon>Methylobacteriaceae</taxon>
        <taxon>Methylobacterium</taxon>
    </lineage>
</organism>
<evidence type="ECO:0000313" key="2">
    <source>
        <dbReference type="EMBL" id="BAQ50359.1"/>
    </source>
</evidence>
<comment type="similarity">
    <text evidence="1">Belongs to the ros/MucR family.</text>
</comment>
<evidence type="ECO:0000256" key="1">
    <source>
        <dbReference type="ARBA" id="ARBA00007031"/>
    </source>
</evidence>
<geneLocation type="plasmid" evidence="3">
    <name>pMaq22A_3p DNA</name>
</geneLocation>
<dbReference type="Gene3D" id="1.10.10.1550">
    <property type="entry name" value="ROS/MUCR transcriptional regulator protein"/>
    <property type="match status" value="1"/>
</dbReference>
<dbReference type="OrthoDB" id="7994667at2"/>
<accession>A0A0C6FXP9</accession>
<reference evidence="2 3" key="1">
    <citation type="journal article" date="2015" name="Genome Announc.">
        <title>Complete Genome Sequence of Methylobacterium aquaticum Strain 22A, Isolated from Racomitrium japonicum Moss.</title>
        <authorList>
            <person name="Tani A."/>
            <person name="Ogura Y."/>
            <person name="Hayashi T."/>
            <person name="Kimbara K."/>
        </authorList>
    </citation>
    <scope>NUCLEOTIDE SEQUENCE [LARGE SCALE GENOMIC DNA]</scope>
    <source>
        <strain evidence="2 3">MA-22A</strain>
        <plasmid evidence="3">Plasmid pMaq22A_3p DNA</plasmid>
    </source>
</reference>